<sequence length="131" mass="13807">MAGALQGKRILVVEDEYFIAADLKRALCGTGAEVIGPAGNLAEAQHLAGTTRLDAAVLDVNLGGTPSFSLAEQLRSDAVPHLFLTGYDSWSIPAGHRTTPRLPKPFAMPVVMEAIAKLFGGDHEPPLPFSS</sequence>
<evidence type="ECO:0000259" key="2">
    <source>
        <dbReference type="PROSITE" id="PS50110"/>
    </source>
</evidence>
<evidence type="ECO:0000313" key="3">
    <source>
        <dbReference type="EMBL" id="EQB31929.1"/>
    </source>
</evidence>
<dbReference type="STRING" id="1346791.M529_12270"/>
<dbReference type="SUPFAM" id="SSF52172">
    <property type="entry name" value="CheY-like"/>
    <property type="match status" value="1"/>
</dbReference>
<accession>T0K5H9</accession>
<dbReference type="AlphaFoldDB" id="T0K5H9"/>
<protein>
    <recommendedName>
        <fullName evidence="2">Response regulatory domain-containing protein</fullName>
    </recommendedName>
</protein>
<dbReference type="GO" id="GO:0000160">
    <property type="term" value="P:phosphorelay signal transduction system"/>
    <property type="evidence" value="ECO:0007669"/>
    <property type="project" value="InterPro"/>
</dbReference>
<organism evidence="3 4">
    <name type="scientific">Sphingobium ummariense RL-3</name>
    <dbReference type="NCBI Taxonomy" id="1346791"/>
    <lineage>
        <taxon>Bacteria</taxon>
        <taxon>Pseudomonadati</taxon>
        <taxon>Pseudomonadota</taxon>
        <taxon>Alphaproteobacteria</taxon>
        <taxon>Sphingomonadales</taxon>
        <taxon>Sphingomonadaceae</taxon>
        <taxon>Sphingobium</taxon>
    </lineage>
</organism>
<dbReference type="EMBL" id="AUWY01000085">
    <property type="protein sequence ID" value="EQB31929.1"/>
    <property type="molecule type" value="Genomic_DNA"/>
</dbReference>
<dbReference type="PROSITE" id="PS50110">
    <property type="entry name" value="RESPONSE_REGULATORY"/>
    <property type="match status" value="1"/>
</dbReference>
<dbReference type="Proteomes" id="UP000015523">
    <property type="component" value="Unassembled WGS sequence"/>
</dbReference>
<feature type="domain" description="Response regulatory" evidence="2">
    <location>
        <begin position="9"/>
        <end position="119"/>
    </location>
</feature>
<keyword evidence="1" id="KW-0597">Phosphoprotein</keyword>
<proteinExistence type="predicted"/>
<name>T0K5H9_9SPHN</name>
<dbReference type="Gene3D" id="3.40.50.2300">
    <property type="match status" value="1"/>
</dbReference>
<gene>
    <name evidence="3" type="ORF">M529_12270</name>
</gene>
<dbReference type="SMART" id="SM00448">
    <property type="entry name" value="REC"/>
    <property type="match status" value="1"/>
</dbReference>
<evidence type="ECO:0000256" key="1">
    <source>
        <dbReference type="PROSITE-ProRule" id="PRU00169"/>
    </source>
</evidence>
<dbReference type="eggNOG" id="COG0784">
    <property type="taxonomic scope" value="Bacteria"/>
</dbReference>
<feature type="modified residue" description="4-aspartylphosphate" evidence="1">
    <location>
        <position position="59"/>
    </location>
</feature>
<dbReference type="RefSeq" id="WP_021318252.1">
    <property type="nucleotide sequence ID" value="NZ_AUWY01000085.1"/>
</dbReference>
<keyword evidence="4" id="KW-1185">Reference proteome</keyword>
<dbReference type="PATRIC" id="fig|1346791.3.peg.2360"/>
<dbReference type="Pfam" id="PF00072">
    <property type="entry name" value="Response_reg"/>
    <property type="match status" value="1"/>
</dbReference>
<comment type="caution">
    <text evidence="3">The sequence shown here is derived from an EMBL/GenBank/DDBJ whole genome shotgun (WGS) entry which is preliminary data.</text>
</comment>
<dbReference type="InterPro" id="IPR011006">
    <property type="entry name" value="CheY-like_superfamily"/>
</dbReference>
<reference evidence="3 4" key="1">
    <citation type="journal article" date="2013" name="Genome Announc.">
        <title>Draft Genome Sequence of Sphingobium ummariense Strain RL-3, a Hexachlorocyclohexane-Degrading Bacterium.</title>
        <authorList>
            <person name="Kohli P."/>
            <person name="Dua A."/>
            <person name="Sangwan N."/>
            <person name="Oldach P."/>
            <person name="Khurana J.P."/>
            <person name="Lal R."/>
        </authorList>
    </citation>
    <scope>NUCLEOTIDE SEQUENCE [LARGE SCALE GENOMIC DNA]</scope>
    <source>
        <strain evidence="3 4">RL-3</strain>
    </source>
</reference>
<dbReference type="InterPro" id="IPR001789">
    <property type="entry name" value="Sig_transdc_resp-reg_receiver"/>
</dbReference>
<evidence type="ECO:0000313" key="4">
    <source>
        <dbReference type="Proteomes" id="UP000015523"/>
    </source>
</evidence>